<dbReference type="EMBL" id="FXEG02000003">
    <property type="protein sequence ID" value="SOX54340.1"/>
    <property type="molecule type" value="Genomic_DNA"/>
</dbReference>
<dbReference type="RefSeq" id="WP_096288116.1">
    <property type="nucleotide sequence ID" value="NZ_FXEG02000003.1"/>
</dbReference>
<keyword evidence="1" id="KW-1133">Transmembrane helix</keyword>
<dbReference type="Proteomes" id="UP000236318">
    <property type="component" value="Unassembled WGS sequence"/>
</dbReference>
<reference evidence="2" key="1">
    <citation type="submission" date="2018-01" db="EMBL/GenBank/DDBJ databases">
        <authorList>
            <consortium name="Urmite Genomes"/>
        </authorList>
    </citation>
    <scope>NUCLEOTIDE SEQUENCE [LARGE SCALE GENOMIC DNA]</scope>
    <source>
        <strain evidence="2">AFP003</strain>
    </source>
</reference>
<dbReference type="OrthoDB" id="4753656at2"/>
<name>A0A2K4YC19_9MYCO</name>
<keyword evidence="3" id="KW-1185">Reference proteome</keyword>
<evidence type="ECO:0000256" key="1">
    <source>
        <dbReference type="SAM" id="Phobius"/>
    </source>
</evidence>
<organism evidence="2 3">
    <name type="scientific">Mycobacterium ahvazicum</name>
    <dbReference type="NCBI Taxonomy" id="1964395"/>
    <lineage>
        <taxon>Bacteria</taxon>
        <taxon>Bacillati</taxon>
        <taxon>Actinomycetota</taxon>
        <taxon>Actinomycetes</taxon>
        <taxon>Mycobacteriales</taxon>
        <taxon>Mycobacteriaceae</taxon>
        <taxon>Mycobacterium</taxon>
        <taxon>Mycobacterium simiae complex</taxon>
    </lineage>
</organism>
<keyword evidence="1" id="KW-0812">Transmembrane</keyword>
<sequence length="81" mass="8576">MTTAIAAYDRVEIDPDDAHADVLLAVAKVNAKAGFGDSVVVELKPRWRLTEEEIVRASITVILVALMAVISVAAVAILTMG</sequence>
<keyword evidence="1" id="KW-0472">Membrane</keyword>
<protein>
    <submittedName>
        <fullName evidence="2">Uncharacterized protein</fullName>
    </submittedName>
</protein>
<evidence type="ECO:0000313" key="3">
    <source>
        <dbReference type="Proteomes" id="UP000236318"/>
    </source>
</evidence>
<feature type="transmembrane region" description="Helical" evidence="1">
    <location>
        <begin position="54"/>
        <end position="78"/>
    </location>
</feature>
<comment type="caution">
    <text evidence="2">The sequence shown here is derived from an EMBL/GenBank/DDBJ whole genome shotgun (WGS) entry which is preliminary data.</text>
</comment>
<proteinExistence type="predicted"/>
<dbReference type="AlphaFoldDB" id="A0A2K4YC19"/>
<accession>A0A2K4YC19</accession>
<gene>
    <name evidence="2" type="ORF">MAAFP003_3016</name>
</gene>
<evidence type="ECO:0000313" key="2">
    <source>
        <dbReference type="EMBL" id="SOX54340.1"/>
    </source>
</evidence>